<name>A0A6N3QYU1_SHIFL</name>
<proteinExistence type="predicted"/>
<dbReference type="AlphaFoldDB" id="A0A6N3QYU1"/>
<sequence>MTMAQRLALGQSQGGINPRHNLCFSKTQIFWPKGNFFFHAKGTAGELQIGRLLDELDGGGLFIKREMPNGRTEERPRACYLSWQKVRIPARHQLCQRTFATAVVTKDGDHPRFDIVKVITERRMR</sequence>
<dbReference type="Proteomes" id="UP000005406">
    <property type="component" value="Unassembled WGS sequence"/>
</dbReference>
<comment type="caution">
    <text evidence="1">The sequence shown here is derived from an EMBL/GenBank/DDBJ whole genome shotgun (WGS) entry which is preliminary data.</text>
</comment>
<protein>
    <submittedName>
        <fullName evidence="1">Uncharacterized protein</fullName>
    </submittedName>
</protein>
<organism evidence="1 2">
    <name type="scientific">Shigella flexneri CCH060</name>
    <dbReference type="NCBI Taxonomy" id="754091"/>
    <lineage>
        <taxon>Bacteria</taxon>
        <taxon>Pseudomonadati</taxon>
        <taxon>Pseudomonadota</taxon>
        <taxon>Gammaproteobacteria</taxon>
        <taxon>Enterobacterales</taxon>
        <taxon>Enterobacteriaceae</taxon>
        <taxon>Shigella</taxon>
    </lineage>
</organism>
<accession>A0A6N3QYU1</accession>
<reference evidence="1 2" key="1">
    <citation type="submission" date="2012-03" db="EMBL/GenBank/DDBJ databases">
        <authorList>
            <person name="Rasko D."/>
            <person name="Redman J."/>
            <person name="Daugherty S.C."/>
            <person name="Tallon L."/>
            <person name="Sadzewicz L."/>
            <person name="Jones K."/>
            <person name="Santana-Cruz I."/>
            <person name="Liu X."/>
        </authorList>
    </citation>
    <scope>NUCLEOTIDE SEQUENCE [LARGE SCALE GENOMIC DNA]</scope>
    <source>
        <strain evidence="1 2">CCH060</strain>
    </source>
</reference>
<gene>
    <name evidence="1" type="ORF">SFCCH060_3583</name>
</gene>
<evidence type="ECO:0000313" key="2">
    <source>
        <dbReference type="Proteomes" id="UP000005406"/>
    </source>
</evidence>
<dbReference type="EMBL" id="AKMW01000063">
    <property type="protein sequence ID" value="EIQ07250.1"/>
    <property type="molecule type" value="Genomic_DNA"/>
</dbReference>
<evidence type="ECO:0000313" key="1">
    <source>
        <dbReference type="EMBL" id="EIQ07250.1"/>
    </source>
</evidence>